<dbReference type="AlphaFoldDB" id="A0A133KTF6"/>
<organism evidence="1 2">
    <name type="scientific">Heyndrickxia coagulans</name>
    <name type="common">Weizmannia coagulans</name>
    <dbReference type="NCBI Taxonomy" id="1398"/>
    <lineage>
        <taxon>Bacteria</taxon>
        <taxon>Bacillati</taxon>
        <taxon>Bacillota</taxon>
        <taxon>Bacilli</taxon>
        <taxon>Bacillales</taxon>
        <taxon>Bacillaceae</taxon>
        <taxon>Heyndrickxia</taxon>
    </lineage>
</organism>
<protein>
    <submittedName>
        <fullName evidence="1">Uncharacterized protein</fullName>
    </submittedName>
</protein>
<evidence type="ECO:0000313" key="1">
    <source>
        <dbReference type="EMBL" id="KWZ82914.1"/>
    </source>
</evidence>
<dbReference type="EMBL" id="LRPN01000047">
    <property type="protein sequence ID" value="KWZ82914.1"/>
    <property type="molecule type" value="Genomic_DNA"/>
</dbReference>
<accession>A0A133KTF6</accession>
<evidence type="ECO:0000313" key="2">
    <source>
        <dbReference type="Proteomes" id="UP000070376"/>
    </source>
</evidence>
<reference evidence="2" key="1">
    <citation type="submission" date="2016-01" db="EMBL/GenBank/DDBJ databases">
        <authorList>
            <person name="Mitreva M."/>
            <person name="Pepin K.H."/>
            <person name="Mihindukulasuriya K.A."/>
            <person name="Fulton R."/>
            <person name="Fronick C."/>
            <person name="O'Laughlin M."/>
            <person name="Miner T."/>
            <person name="Herter B."/>
            <person name="Rosa B.A."/>
            <person name="Cordes M."/>
            <person name="Tomlinson C."/>
            <person name="Wollam A."/>
            <person name="Palsikar V.B."/>
            <person name="Mardis E.R."/>
            <person name="Wilson R.K."/>
        </authorList>
    </citation>
    <scope>NUCLEOTIDE SEQUENCE [LARGE SCALE GENOMIC DNA]</scope>
    <source>
        <strain evidence="2">GED7749B</strain>
    </source>
</reference>
<comment type="caution">
    <text evidence="1">The sequence shown here is derived from an EMBL/GenBank/DDBJ whole genome shotgun (WGS) entry which is preliminary data.</text>
</comment>
<name>A0A133KTF6_HEYCO</name>
<gene>
    <name evidence="1" type="ORF">HMPREF3213_01398</name>
</gene>
<sequence length="71" mass="7820">MQTVPVHSCILLLYACGPGFMRASALHEASAAAWNRAGAGIHTARYICKTCLNRYSTFRKAAAILSRHCYF</sequence>
<proteinExistence type="predicted"/>
<dbReference type="PATRIC" id="fig|1398.22.peg.1407"/>
<dbReference type="Proteomes" id="UP000070376">
    <property type="component" value="Unassembled WGS sequence"/>
</dbReference>